<keyword evidence="3" id="KW-1185">Reference proteome</keyword>
<evidence type="ECO:0000313" key="3">
    <source>
        <dbReference type="Proteomes" id="UP000799441"/>
    </source>
</evidence>
<protein>
    <submittedName>
        <fullName evidence="2">Uncharacterized protein</fullName>
    </submittedName>
</protein>
<dbReference type="AlphaFoldDB" id="A0A9P4QG69"/>
<gene>
    <name evidence="2" type="ORF">K431DRAFT_155936</name>
</gene>
<keyword evidence="1" id="KW-0812">Transmembrane</keyword>
<name>A0A9P4QG69_9PEZI</name>
<reference evidence="2" key="1">
    <citation type="journal article" date="2020" name="Stud. Mycol.">
        <title>101 Dothideomycetes genomes: a test case for predicting lifestyles and emergence of pathogens.</title>
        <authorList>
            <person name="Haridas S."/>
            <person name="Albert R."/>
            <person name="Binder M."/>
            <person name="Bloem J."/>
            <person name="Labutti K."/>
            <person name="Salamov A."/>
            <person name="Andreopoulos B."/>
            <person name="Baker S."/>
            <person name="Barry K."/>
            <person name="Bills G."/>
            <person name="Bluhm B."/>
            <person name="Cannon C."/>
            <person name="Castanera R."/>
            <person name="Culley D."/>
            <person name="Daum C."/>
            <person name="Ezra D."/>
            <person name="Gonzalez J."/>
            <person name="Henrissat B."/>
            <person name="Kuo A."/>
            <person name="Liang C."/>
            <person name="Lipzen A."/>
            <person name="Lutzoni F."/>
            <person name="Magnuson J."/>
            <person name="Mondo S."/>
            <person name="Nolan M."/>
            <person name="Ohm R."/>
            <person name="Pangilinan J."/>
            <person name="Park H.-J."/>
            <person name="Ramirez L."/>
            <person name="Alfaro M."/>
            <person name="Sun H."/>
            <person name="Tritt A."/>
            <person name="Yoshinaga Y."/>
            <person name="Zwiers L.-H."/>
            <person name="Turgeon B."/>
            <person name="Goodwin S."/>
            <person name="Spatafora J."/>
            <person name="Crous P."/>
            <person name="Grigoriev I."/>
        </authorList>
    </citation>
    <scope>NUCLEOTIDE SEQUENCE</scope>
    <source>
        <strain evidence="2">CBS 116435</strain>
    </source>
</reference>
<feature type="transmembrane region" description="Helical" evidence="1">
    <location>
        <begin position="102"/>
        <end position="128"/>
    </location>
</feature>
<feature type="transmembrane region" description="Helical" evidence="1">
    <location>
        <begin position="56"/>
        <end position="81"/>
    </location>
</feature>
<dbReference type="OrthoDB" id="10465883at2759"/>
<organism evidence="2 3">
    <name type="scientific">Polychaeton citri CBS 116435</name>
    <dbReference type="NCBI Taxonomy" id="1314669"/>
    <lineage>
        <taxon>Eukaryota</taxon>
        <taxon>Fungi</taxon>
        <taxon>Dikarya</taxon>
        <taxon>Ascomycota</taxon>
        <taxon>Pezizomycotina</taxon>
        <taxon>Dothideomycetes</taxon>
        <taxon>Dothideomycetidae</taxon>
        <taxon>Capnodiales</taxon>
        <taxon>Capnodiaceae</taxon>
        <taxon>Polychaeton</taxon>
    </lineage>
</organism>
<dbReference type="EMBL" id="MU003772">
    <property type="protein sequence ID" value="KAF2724301.1"/>
    <property type="molecule type" value="Genomic_DNA"/>
</dbReference>
<evidence type="ECO:0000313" key="2">
    <source>
        <dbReference type="EMBL" id="KAF2724301.1"/>
    </source>
</evidence>
<proteinExistence type="predicted"/>
<evidence type="ECO:0000256" key="1">
    <source>
        <dbReference type="SAM" id="Phobius"/>
    </source>
</evidence>
<sequence length="140" mass="14995">MNTYDFSFSAIGAFLSFAAFQRATGNAQVVEIYKSCIERCNSGIVKSTTAEWIGRLLAYLISALSAVLAGGYSTGTLEAGIRGQEFTVKTYGSNGDGGRSKLMSVVITFLLMVAFVVFGLRTAGGWLVCTCVRLVNRMFG</sequence>
<comment type="caution">
    <text evidence="2">The sequence shown here is derived from an EMBL/GenBank/DDBJ whole genome shotgun (WGS) entry which is preliminary data.</text>
</comment>
<dbReference type="Proteomes" id="UP000799441">
    <property type="component" value="Unassembled WGS sequence"/>
</dbReference>
<keyword evidence="1" id="KW-0472">Membrane</keyword>
<accession>A0A9P4QG69</accession>
<keyword evidence="1" id="KW-1133">Transmembrane helix</keyword>